<gene>
    <name evidence="3" type="ORF">HF896_13875</name>
</gene>
<dbReference type="Pfam" id="PF00378">
    <property type="entry name" value="ECH_1"/>
    <property type="match status" value="1"/>
</dbReference>
<proteinExistence type="inferred from homology"/>
<dbReference type="EMBL" id="CP051298">
    <property type="protein sequence ID" value="QKD44645.1"/>
    <property type="molecule type" value="Genomic_DNA"/>
</dbReference>
<dbReference type="RefSeq" id="WP_168727949.1">
    <property type="nucleotide sequence ID" value="NZ_CP051298.1"/>
</dbReference>
<reference evidence="3 4" key="1">
    <citation type="submission" date="2020-05" db="EMBL/GenBank/DDBJ databases">
        <title>Complete genome sequence of Alicycliphilus denitrificans DP3.</title>
        <authorList>
            <person name="Chen X."/>
        </authorList>
    </citation>
    <scope>NUCLEOTIDE SEQUENCE [LARGE SCALE GENOMIC DNA]</scope>
    <source>
        <strain evidence="3 4">DP3</strain>
    </source>
</reference>
<dbReference type="InterPro" id="IPR029045">
    <property type="entry name" value="ClpP/crotonase-like_dom_sf"/>
</dbReference>
<dbReference type="Gene3D" id="1.10.12.10">
    <property type="entry name" value="Lyase 2-enoyl-coa Hydratase, Chain A, domain 2"/>
    <property type="match status" value="1"/>
</dbReference>
<organism evidence="3 4">
    <name type="scientific">Alicycliphilus denitrificans</name>
    <dbReference type="NCBI Taxonomy" id="179636"/>
    <lineage>
        <taxon>Bacteria</taxon>
        <taxon>Pseudomonadati</taxon>
        <taxon>Pseudomonadota</taxon>
        <taxon>Betaproteobacteria</taxon>
        <taxon>Burkholderiales</taxon>
        <taxon>Comamonadaceae</taxon>
        <taxon>Alicycliphilus</taxon>
    </lineage>
</organism>
<dbReference type="InterPro" id="IPR001753">
    <property type="entry name" value="Enoyl-CoA_hydra/iso"/>
</dbReference>
<dbReference type="Proteomes" id="UP000500755">
    <property type="component" value="Chromosome"/>
</dbReference>
<evidence type="ECO:0000313" key="3">
    <source>
        <dbReference type="EMBL" id="QKD44645.1"/>
    </source>
</evidence>
<evidence type="ECO:0000313" key="4">
    <source>
        <dbReference type="Proteomes" id="UP000500755"/>
    </source>
</evidence>
<dbReference type="SUPFAM" id="SSF52096">
    <property type="entry name" value="ClpP/crotonase"/>
    <property type="match status" value="1"/>
</dbReference>
<comment type="similarity">
    <text evidence="1">Belongs to the enoyl-CoA hydratase/isomerase family.</text>
</comment>
<dbReference type="InterPro" id="IPR014748">
    <property type="entry name" value="Enoyl-CoA_hydra_C"/>
</dbReference>
<protein>
    <submittedName>
        <fullName evidence="3">Enoyl-CoA hydratase</fullName>
        <ecNumber evidence="3">4.2.1.17</ecNumber>
    </submittedName>
</protein>
<sequence length="278" mass="29442">MSGPAARPFVPASRQGDVVTLRLDHPETLNRLASEAQFLELAGQIRSVAADTSVRALVITGQGAAFCAGGDIRNMAAREGFSAGTAADIEERYRRSVHQVPRALSEIDIPTIAAVNGPAYGAGCDLACFCDIRLAARNASFSFSFVQLGIVPGDGGAWMLPRLIGRSNAMEMAFTADPVDAETALRIGLVSQVVDGSQLLDRAHAIANRIAQHPARAVRMTKRLLRDAEYTTLAKHLDLAAAFQAIAHLTPEHLTAVEAVLARLQARGLPAARAEGAD</sequence>
<evidence type="ECO:0000256" key="1">
    <source>
        <dbReference type="ARBA" id="ARBA00005254"/>
    </source>
</evidence>
<dbReference type="PANTHER" id="PTHR11941:SF54">
    <property type="entry name" value="ENOYL-COA HYDRATASE, MITOCHONDRIAL"/>
    <property type="match status" value="1"/>
</dbReference>
<accession>A0A858ZUT3</accession>
<dbReference type="EC" id="4.2.1.17" evidence="3"/>
<dbReference type="AlphaFoldDB" id="A0A858ZUT3"/>
<dbReference type="Gene3D" id="3.90.226.10">
    <property type="entry name" value="2-enoyl-CoA Hydratase, Chain A, domain 1"/>
    <property type="match status" value="1"/>
</dbReference>
<keyword evidence="2 3" id="KW-0456">Lyase</keyword>
<dbReference type="CDD" id="cd06558">
    <property type="entry name" value="crotonase-like"/>
    <property type="match status" value="1"/>
</dbReference>
<dbReference type="GO" id="GO:0006635">
    <property type="term" value="P:fatty acid beta-oxidation"/>
    <property type="evidence" value="ECO:0007669"/>
    <property type="project" value="TreeGrafter"/>
</dbReference>
<evidence type="ECO:0000256" key="2">
    <source>
        <dbReference type="ARBA" id="ARBA00023239"/>
    </source>
</evidence>
<dbReference type="PANTHER" id="PTHR11941">
    <property type="entry name" value="ENOYL-COA HYDRATASE-RELATED"/>
    <property type="match status" value="1"/>
</dbReference>
<name>A0A858ZUT3_9BURK</name>
<dbReference type="GO" id="GO:0004300">
    <property type="term" value="F:enoyl-CoA hydratase activity"/>
    <property type="evidence" value="ECO:0007669"/>
    <property type="project" value="UniProtKB-EC"/>
</dbReference>